<keyword evidence="2" id="KW-1185">Reference proteome</keyword>
<dbReference type="EMBL" id="ML992662">
    <property type="protein sequence ID" value="KAF2217466.1"/>
    <property type="molecule type" value="Genomic_DNA"/>
</dbReference>
<sequence>MLECLQRYANTFLQLQLSFSSAAANAVDHASLANPGPVYYAAAIDERRPSMITYRLALDASSTAPPVPIGRP</sequence>
<name>A0A6A6FVF8_9PEZI</name>
<gene>
    <name evidence="1" type="ORF">CERZMDRAFT_89533</name>
</gene>
<organism evidence="1 2">
    <name type="scientific">Cercospora zeae-maydis SCOH1-5</name>
    <dbReference type="NCBI Taxonomy" id="717836"/>
    <lineage>
        <taxon>Eukaryota</taxon>
        <taxon>Fungi</taxon>
        <taxon>Dikarya</taxon>
        <taxon>Ascomycota</taxon>
        <taxon>Pezizomycotina</taxon>
        <taxon>Dothideomycetes</taxon>
        <taxon>Dothideomycetidae</taxon>
        <taxon>Mycosphaerellales</taxon>
        <taxon>Mycosphaerellaceae</taxon>
        <taxon>Cercospora</taxon>
    </lineage>
</organism>
<evidence type="ECO:0000313" key="2">
    <source>
        <dbReference type="Proteomes" id="UP000799539"/>
    </source>
</evidence>
<protein>
    <submittedName>
        <fullName evidence="1">Uncharacterized protein</fullName>
    </submittedName>
</protein>
<accession>A0A6A6FVF8</accession>
<proteinExistence type="predicted"/>
<evidence type="ECO:0000313" key="1">
    <source>
        <dbReference type="EMBL" id="KAF2217466.1"/>
    </source>
</evidence>
<dbReference type="Proteomes" id="UP000799539">
    <property type="component" value="Unassembled WGS sequence"/>
</dbReference>
<dbReference type="AlphaFoldDB" id="A0A6A6FVF8"/>
<reference evidence="1" key="1">
    <citation type="journal article" date="2020" name="Stud. Mycol.">
        <title>101 Dothideomycetes genomes: a test case for predicting lifestyles and emergence of pathogens.</title>
        <authorList>
            <person name="Haridas S."/>
            <person name="Albert R."/>
            <person name="Binder M."/>
            <person name="Bloem J."/>
            <person name="Labutti K."/>
            <person name="Salamov A."/>
            <person name="Andreopoulos B."/>
            <person name="Baker S."/>
            <person name="Barry K."/>
            <person name="Bills G."/>
            <person name="Bluhm B."/>
            <person name="Cannon C."/>
            <person name="Castanera R."/>
            <person name="Culley D."/>
            <person name="Daum C."/>
            <person name="Ezra D."/>
            <person name="Gonzalez J."/>
            <person name="Henrissat B."/>
            <person name="Kuo A."/>
            <person name="Liang C."/>
            <person name="Lipzen A."/>
            <person name="Lutzoni F."/>
            <person name="Magnuson J."/>
            <person name="Mondo S."/>
            <person name="Nolan M."/>
            <person name="Ohm R."/>
            <person name="Pangilinan J."/>
            <person name="Park H.-J."/>
            <person name="Ramirez L."/>
            <person name="Alfaro M."/>
            <person name="Sun H."/>
            <person name="Tritt A."/>
            <person name="Yoshinaga Y."/>
            <person name="Zwiers L.-H."/>
            <person name="Turgeon B."/>
            <person name="Goodwin S."/>
            <person name="Spatafora J."/>
            <person name="Crous P."/>
            <person name="Grigoriev I."/>
        </authorList>
    </citation>
    <scope>NUCLEOTIDE SEQUENCE</scope>
    <source>
        <strain evidence="1">SCOH1-5</strain>
    </source>
</reference>